<dbReference type="PROSITE" id="PS50977">
    <property type="entry name" value="HTH_TETR_2"/>
    <property type="match status" value="1"/>
</dbReference>
<keyword evidence="2 4" id="KW-0238">DNA-binding</keyword>
<name>A0ABQ3X8J1_9ACTN</name>
<evidence type="ECO:0000256" key="2">
    <source>
        <dbReference type="ARBA" id="ARBA00023125"/>
    </source>
</evidence>
<dbReference type="Pfam" id="PF00440">
    <property type="entry name" value="TetR_N"/>
    <property type="match status" value="1"/>
</dbReference>
<keyword evidence="8" id="KW-1185">Reference proteome</keyword>
<reference evidence="7 8" key="1">
    <citation type="submission" date="2021-01" db="EMBL/GenBank/DDBJ databases">
        <title>Whole genome shotgun sequence of Actinoplanes couchii NBRC 106145.</title>
        <authorList>
            <person name="Komaki H."/>
            <person name="Tamura T."/>
        </authorList>
    </citation>
    <scope>NUCLEOTIDE SEQUENCE [LARGE SCALE GENOMIC DNA]</scope>
    <source>
        <strain evidence="7 8">NBRC 106145</strain>
    </source>
</reference>
<evidence type="ECO:0000259" key="6">
    <source>
        <dbReference type="PROSITE" id="PS50977"/>
    </source>
</evidence>
<dbReference type="SUPFAM" id="SSF48498">
    <property type="entry name" value="Tetracyclin repressor-like, C-terminal domain"/>
    <property type="match status" value="1"/>
</dbReference>
<protein>
    <submittedName>
        <fullName evidence="7">TetR family transcriptional regulator</fullName>
    </submittedName>
</protein>
<evidence type="ECO:0000313" key="8">
    <source>
        <dbReference type="Proteomes" id="UP000612282"/>
    </source>
</evidence>
<dbReference type="PANTHER" id="PTHR30055">
    <property type="entry name" value="HTH-TYPE TRANSCRIPTIONAL REGULATOR RUTR"/>
    <property type="match status" value="1"/>
</dbReference>
<organism evidence="7 8">
    <name type="scientific">Actinoplanes couchii</name>
    <dbReference type="NCBI Taxonomy" id="403638"/>
    <lineage>
        <taxon>Bacteria</taxon>
        <taxon>Bacillati</taxon>
        <taxon>Actinomycetota</taxon>
        <taxon>Actinomycetes</taxon>
        <taxon>Micromonosporales</taxon>
        <taxon>Micromonosporaceae</taxon>
        <taxon>Actinoplanes</taxon>
    </lineage>
</organism>
<dbReference type="EMBL" id="BOMG01000042">
    <property type="protein sequence ID" value="GID54735.1"/>
    <property type="molecule type" value="Genomic_DNA"/>
</dbReference>
<dbReference type="InterPro" id="IPR009057">
    <property type="entry name" value="Homeodomain-like_sf"/>
</dbReference>
<dbReference type="Proteomes" id="UP000612282">
    <property type="component" value="Unassembled WGS sequence"/>
</dbReference>
<feature type="compositionally biased region" description="Low complexity" evidence="5">
    <location>
        <begin position="82"/>
        <end position="99"/>
    </location>
</feature>
<proteinExistence type="predicted"/>
<evidence type="ECO:0000313" key="7">
    <source>
        <dbReference type="EMBL" id="GID54735.1"/>
    </source>
</evidence>
<sequence length="213" mass="23193">MAAQVRKERERADREKLIVATARELAEQQGWDAVTTRRLAERIQYSQPVLYSHFRGKREIIGAVALEGATEMAAALRAAANAATNATTNTTRDATTNTAGDSATGGPRGRVLALARAYLDFAERYPAVYDAMFQLDGGLTFAAEETPEPLRDGFTALLETLEDVAGPDVRPGLFTEIFWASLHGLATLSRAGRLPPQDAEDRIELLVDRLSAF</sequence>
<dbReference type="RefSeq" id="WP_203795816.1">
    <property type="nucleotide sequence ID" value="NZ_BAAAQE010000036.1"/>
</dbReference>
<dbReference type="Gene3D" id="1.10.357.10">
    <property type="entry name" value="Tetracycline Repressor, domain 2"/>
    <property type="match status" value="1"/>
</dbReference>
<feature type="domain" description="HTH tetR-type" evidence="6">
    <location>
        <begin position="12"/>
        <end position="72"/>
    </location>
</feature>
<gene>
    <name evidence="7" type="ORF">Aco03nite_031390</name>
</gene>
<evidence type="ECO:0000256" key="5">
    <source>
        <dbReference type="SAM" id="MobiDB-lite"/>
    </source>
</evidence>
<feature type="DNA-binding region" description="H-T-H motif" evidence="4">
    <location>
        <begin position="35"/>
        <end position="54"/>
    </location>
</feature>
<dbReference type="PRINTS" id="PR00455">
    <property type="entry name" value="HTHTETR"/>
</dbReference>
<dbReference type="InterPro" id="IPR050109">
    <property type="entry name" value="HTH-type_TetR-like_transc_reg"/>
</dbReference>
<evidence type="ECO:0000256" key="3">
    <source>
        <dbReference type="ARBA" id="ARBA00023163"/>
    </source>
</evidence>
<dbReference type="InterPro" id="IPR025996">
    <property type="entry name" value="MT1864/Rv1816-like_C"/>
</dbReference>
<evidence type="ECO:0000256" key="4">
    <source>
        <dbReference type="PROSITE-ProRule" id="PRU00335"/>
    </source>
</evidence>
<dbReference type="InterPro" id="IPR036271">
    <property type="entry name" value="Tet_transcr_reg_TetR-rel_C_sf"/>
</dbReference>
<dbReference type="Pfam" id="PF13305">
    <property type="entry name" value="TetR_C_33"/>
    <property type="match status" value="1"/>
</dbReference>
<accession>A0ABQ3X8J1</accession>
<dbReference type="PANTHER" id="PTHR30055:SF234">
    <property type="entry name" value="HTH-TYPE TRANSCRIPTIONAL REGULATOR BETI"/>
    <property type="match status" value="1"/>
</dbReference>
<dbReference type="InterPro" id="IPR001647">
    <property type="entry name" value="HTH_TetR"/>
</dbReference>
<keyword evidence="3" id="KW-0804">Transcription</keyword>
<keyword evidence="1" id="KW-0805">Transcription regulation</keyword>
<comment type="caution">
    <text evidence="7">The sequence shown here is derived from an EMBL/GenBank/DDBJ whole genome shotgun (WGS) entry which is preliminary data.</text>
</comment>
<feature type="region of interest" description="Disordered" evidence="5">
    <location>
        <begin position="82"/>
        <end position="106"/>
    </location>
</feature>
<evidence type="ECO:0000256" key="1">
    <source>
        <dbReference type="ARBA" id="ARBA00023015"/>
    </source>
</evidence>
<dbReference type="SUPFAM" id="SSF46689">
    <property type="entry name" value="Homeodomain-like"/>
    <property type="match status" value="1"/>
</dbReference>